<name>A0A0P7BWV9_9HYPO</name>
<dbReference type="EMBL" id="LKCW01000001">
    <property type="protein sequence ID" value="KPM46513.1"/>
    <property type="molecule type" value="Genomic_DNA"/>
</dbReference>
<proteinExistence type="inferred from homology"/>
<dbReference type="SUPFAM" id="SSF51905">
    <property type="entry name" value="FAD/NAD(P)-binding domain"/>
    <property type="match status" value="1"/>
</dbReference>
<evidence type="ECO:0000313" key="3">
    <source>
        <dbReference type="Proteomes" id="UP000050424"/>
    </source>
</evidence>
<keyword evidence="2" id="KW-0503">Monooxygenase</keyword>
<sequence length="584" mass="66210">MSYTNSDAGCANGKTDTSYEIGNHFHSEPTKPIKIICVGSGISGLCLAFKLCRRLESFELAIYEKNPDIGGTWYENRYPGCACDIPAHLYTFSWAPKADWSKYYADSAEIEAYCKEFFHEHGLERFTHLQHRVKEAVWDEESGKWSVQIEDLATGVCKLDKSEILVNATGFLNKWKWPDIEGLESFKQPKVHSAAWDDSIDFEDKAIGVIGTGSSAIQIIPQMQPVAKRLKVFMRSPTWITTAIGGQVSSQFRGQQDEDTQGHKQFIFSDEQKERFRQDPEYHLDFRKRIEAEVNWMADIFNMGTEMQVQTQASMREQMKKRIGEENSELAEKLIPTWPPGCRRLTPGDRYLESLVQDNAEPIFGSIKKIDESAILMEDGTRYELDVLICATGFDVSFVPSFQITGRNGLTMSDVWKDEPDAYLGLAAPNFPNYFVVCGPQGPLGNGSILPAIEVICDYIIEVAAKMQAERIHSVVPKRHAATQFQEHMRKFHAKTVWTQPCRSWYKTGKVDGLPQLWCGTALSYIKTIRTPRFEDYDIKYMGPNQWAFLGNGKLKAHNPLPDGSVDIDGLAPYIRNGETPWDI</sequence>
<evidence type="ECO:0000313" key="2">
    <source>
        <dbReference type="EMBL" id="KPM46513.1"/>
    </source>
</evidence>
<dbReference type="Gene3D" id="3.50.50.60">
    <property type="entry name" value="FAD/NAD(P)-binding domain"/>
    <property type="match status" value="2"/>
</dbReference>
<protein>
    <submittedName>
        <fullName evidence="2">Putative sterigmatocystin biosynthesis monooxygenase stcW</fullName>
    </submittedName>
</protein>
<organism evidence="2 3">
    <name type="scientific">Neonectria ditissima</name>
    <dbReference type="NCBI Taxonomy" id="78410"/>
    <lineage>
        <taxon>Eukaryota</taxon>
        <taxon>Fungi</taxon>
        <taxon>Dikarya</taxon>
        <taxon>Ascomycota</taxon>
        <taxon>Pezizomycotina</taxon>
        <taxon>Sordariomycetes</taxon>
        <taxon>Hypocreomycetidae</taxon>
        <taxon>Hypocreales</taxon>
        <taxon>Nectriaceae</taxon>
        <taxon>Neonectria</taxon>
    </lineage>
</organism>
<dbReference type="GO" id="GO:0004497">
    <property type="term" value="F:monooxygenase activity"/>
    <property type="evidence" value="ECO:0007669"/>
    <property type="project" value="UniProtKB-KW"/>
</dbReference>
<comment type="caution">
    <text evidence="2">The sequence shown here is derived from an EMBL/GenBank/DDBJ whole genome shotgun (WGS) entry which is preliminary data.</text>
</comment>
<dbReference type="InterPro" id="IPR036188">
    <property type="entry name" value="FAD/NAD-bd_sf"/>
</dbReference>
<dbReference type="Pfam" id="PF13450">
    <property type="entry name" value="NAD_binding_8"/>
    <property type="match status" value="1"/>
</dbReference>
<dbReference type="OrthoDB" id="74360at2759"/>
<dbReference type="PANTHER" id="PTHR42877">
    <property type="entry name" value="L-ORNITHINE N(5)-MONOOXYGENASE-RELATED"/>
    <property type="match status" value="1"/>
</dbReference>
<dbReference type="PANTHER" id="PTHR42877:SF8">
    <property type="entry name" value="MONOOXYGENASE"/>
    <property type="match status" value="1"/>
</dbReference>
<comment type="similarity">
    <text evidence="1">Belongs to the FAD-binding monooxygenase family.</text>
</comment>
<evidence type="ECO:0000256" key="1">
    <source>
        <dbReference type="ARBA" id="ARBA00010139"/>
    </source>
</evidence>
<accession>A0A0P7BWV9</accession>
<dbReference type="AlphaFoldDB" id="A0A0P7BWV9"/>
<dbReference type="Proteomes" id="UP000050424">
    <property type="component" value="Unassembled WGS sequence"/>
</dbReference>
<keyword evidence="3" id="KW-1185">Reference proteome</keyword>
<reference evidence="2 3" key="1">
    <citation type="submission" date="2015-09" db="EMBL/GenBank/DDBJ databases">
        <title>Draft genome of a European isolate of the apple canker pathogen Neonectria ditissima.</title>
        <authorList>
            <person name="Gomez-Cortecero A."/>
            <person name="Harrison R.J."/>
            <person name="Armitage A.D."/>
        </authorList>
    </citation>
    <scope>NUCLEOTIDE SEQUENCE [LARGE SCALE GENOMIC DNA]</scope>
    <source>
        <strain evidence="2 3">R09/05</strain>
    </source>
</reference>
<dbReference type="InterPro" id="IPR051209">
    <property type="entry name" value="FAD-bind_Monooxygenase_sf"/>
</dbReference>
<gene>
    <name evidence="2" type="ORF">AK830_g172</name>
</gene>
<keyword evidence="2" id="KW-0560">Oxidoreductase</keyword>